<dbReference type="Proteomes" id="UP001055553">
    <property type="component" value="Chromosome"/>
</dbReference>
<dbReference type="KEGG" id="naer:MJ1_0286"/>
<dbReference type="InterPro" id="IPR037284">
    <property type="entry name" value="SUF_FeS_clus_asmbl_SufBD_sf"/>
</dbReference>
<evidence type="ECO:0000313" key="1">
    <source>
        <dbReference type="EMBL" id="BBL45454.1"/>
    </source>
</evidence>
<accession>A0A915SZT6</accession>
<dbReference type="RefSeq" id="WP_258393485.1">
    <property type="nucleotide sequence ID" value="NZ_AP019769.1"/>
</dbReference>
<dbReference type="SUPFAM" id="SSF101960">
    <property type="entry name" value="Stabilizer of iron transporter SufD"/>
    <property type="match status" value="1"/>
</dbReference>
<dbReference type="EMBL" id="AP019769">
    <property type="protein sequence ID" value="BBL45454.1"/>
    <property type="molecule type" value="Genomic_DNA"/>
</dbReference>
<name>A0A915SZT6_9ARCH</name>
<evidence type="ECO:0000313" key="2">
    <source>
        <dbReference type="Proteomes" id="UP001055553"/>
    </source>
</evidence>
<organism evidence="1 2">
    <name type="scientific">Nanobdella aerobiophila</name>
    <dbReference type="NCBI Taxonomy" id="2586965"/>
    <lineage>
        <taxon>Archaea</taxon>
        <taxon>Nanobdellota</taxon>
        <taxon>Nanobdellia</taxon>
        <taxon>Nanobdellales</taxon>
        <taxon>Nanobdellaceae</taxon>
        <taxon>Nanobdella</taxon>
    </lineage>
</organism>
<reference evidence="2" key="1">
    <citation type="journal article" date="2022" name="Int. J. Syst. Evol. Microbiol.">
        <title>Nanobdella aerobiophila gen. nov., sp. nov., a thermoacidophilic, obligate ectosymbiotic archaeon, and proposal of Nanobdellaceae fam. nov., Nanobdellales ord. nov. and Nanobdellia class. nov.</title>
        <authorList>
            <person name="Kato S."/>
            <person name="Ogasawara A."/>
            <person name="Itoh T."/>
            <person name="Sakai H.D."/>
            <person name="Shimizu M."/>
            <person name="Yuki M."/>
            <person name="Kaneko M."/>
            <person name="Takashina T."/>
            <person name="Ohkuma M."/>
        </authorList>
    </citation>
    <scope>NUCLEOTIDE SEQUENCE [LARGE SCALE GENOMIC DNA]</scope>
    <source>
        <strain evidence="2">MJ1</strain>
    </source>
</reference>
<dbReference type="GeneID" id="74568237"/>
<sequence length="196" mass="23470">MDSQYFKDLFRKYYDKEFDRYNIIENIYNTENININPGNNIYINKFYINSENLNIIINNQNKAILYNEFIVNKNVNINFLLDNNKEIYIYNLYNIYSNINSKFDEKIYNKNKAVIISRIYIPHNSENSDARLNQIVYDENGISILLPILDVFNKKSRGFHGSKTLKLNNKEIEYLNYLSLSKEDIKNILIKEFLKI</sequence>
<protein>
    <submittedName>
        <fullName evidence="1">Uncharacterized protein</fullName>
    </submittedName>
</protein>
<dbReference type="AlphaFoldDB" id="A0A915SZT6"/>
<proteinExistence type="predicted"/>
<keyword evidence="2" id="KW-1185">Reference proteome</keyword>
<gene>
    <name evidence="1" type="ORF">MJ1_0286</name>
</gene>